<sequence>MAHPNNLLLNRIATTNPCATATATARCYGAFNYPLSATVVSLDFTGRALGISPSGKGEGGYRAQRGGMQGSNPEILDLCPVASRSYQMVNSQGLSINFPPWLLGGTSCDLPPPPKA</sequence>
<dbReference type="EMBL" id="JBFOLJ010000012">
    <property type="protein sequence ID" value="KAL2489773.1"/>
    <property type="molecule type" value="Genomic_DNA"/>
</dbReference>
<dbReference type="AlphaFoldDB" id="A0ABD1RPS9"/>
<dbReference type="Proteomes" id="UP001604277">
    <property type="component" value="Unassembled WGS sequence"/>
</dbReference>
<keyword evidence="2" id="KW-1185">Reference proteome</keyword>
<proteinExistence type="predicted"/>
<evidence type="ECO:0000313" key="1">
    <source>
        <dbReference type="EMBL" id="KAL2489773.1"/>
    </source>
</evidence>
<comment type="caution">
    <text evidence="1">The sequence shown here is derived from an EMBL/GenBank/DDBJ whole genome shotgun (WGS) entry which is preliminary data.</text>
</comment>
<reference evidence="2" key="1">
    <citation type="submission" date="2024-07" db="EMBL/GenBank/DDBJ databases">
        <title>Two chromosome-level genome assemblies of Korean endemic species Abeliophyllum distichum and Forsythia ovata (Oleaceae).</title>
        <authorList>
            <person name="Jang H."/>
        </authorList>
    </citation>
    <scope>NUCLEOTIDE SEQUENCE [LARGE SCALE GENOMIC DNA]</scope>
</reference>
<protein>
    <submittedName>
        <fullName evidence="1">Uncharacterized protein</fullName>
    </submittedName>
</protein>
<evidence type="ECO:0000313" key="2">
    <source>
        <dbReference type="Proteomes" id="UP001604277"/>
    </source>
</evidence>
<organism evidence="1 2">
    <name type="scientific">Forsythia ovata</name>
    <dbReference type="NCBI Taxonomy" id="205694"/>
    <lineage>
        <taxon>Eukaryota</taxon>
        <taxon>Viridiplantae</taxon>
        <taxon>Streptophyta</taxon>
        <taxon>Embryophyta</taxon>
        <taxon>Tracheophyta</taxon>
        <taxon>Spermatophyta</taxon>
        <taxon>Magnoliopsida</taxon>
        <taxon>eudicotyledons</taxon>
        <taxon>Gunneridae</taxon>
        <taxon>Pentapetalae</taxon>
        <taxon>asterids</taxon>
        <taxon>lamiids</taxon>
        <taxon>Lamiales</taxon>
        <taxon>Oleaceae</taxon>
        <taxon>Forsythieae</taxon>
        <taxon>Forsythia</taxon>
    </lineage>
</organism>
<gene>
    <name evidence="1" type="ORF">Fot_43065</name>
</gene>
<name>A0ABD1RPS9_9LAMI</name>
<accession>A0ABD1RPS9</accession>